<evidence type="ECO:0000256" key="6">
    <source>
        <dbReference type="ARBA" id="ARBA00022729"/>
    </source>
</evidence>
<accession>A0A517NY14</accession>
<evidence type="ECO:0000256" key="1">
    <source>
        <dbReference type="ARBA" id="ARBA00004196"/>
    </source>
</evidence>
<dbReference type="InterPro" id="IPR050971">
    <property type="entry name" value="Cadherin-domain_protein"/>
</dbReference>
<dbReference type="SUPFAM" id="SSF63829">
    <property type="entry name" value="Calcium-dependent phosphotriesterase"/>
    <property type="match status" value="1"/>
</dbReference>
<gene>
    <name evidence="15" type="ORF">K239x_40230</name>
</gene>
<evidence type="ECO:0000256" key="9">
    <source>
        <dbReference type="ARBA" id="ARBA00022889"/>
    </source>
</evidence>
<dbReference type="Pfam" id="PF10102">
    <property type="entry name" value="DUF2341"/>
    <property type="match status" value="1"/>
</dbReference>
<evidence type="ECO:0000256" key="4">
    <source>
        <dbReference type="ARBA" id="ARBA00022525"/>
    </source>
</evidence>
<dbReference type="Pfam" id="PF02415">
    <property type="entry name" value="Chlam_PMP"/>
    <property type="match status" value="1"/>
</dbReference>
<comment type="subcellular location">
    <subcellularLocation>
        <location evidence="1">Cell envelope</location>
    </subcellularLocation>
    <subcellularLocation>
        <location evidence="2">Cell outer membrane</location>
    </subcellularLocation>
    <subcellularLocation>
        <location evidence="3">Secreted</location>
    </subcellularLocation>
</comment>
<evidence type="ECO:0000259" key="14">
    <source>
        <dbReference type="PROSITE" id="PS50268"/>
    </source>
</evidence>
<dbReference type="SMART" id="SM00710">
    <property type="entry name" value="PbH1"/>
    <property type="match status" value="6"/>
</dbReference>
<dbReference type="InterPro" id="IPR000601">
    <property type="entry name" value="PKD_dom"/>
</dbReference>
<keyword evidence="4" id="KW-0964">Secreted</keyword>
<dbReference type="Gene3D" id="2.60.120.200">
    <property type="match status" value="1"/>
</dbReference>
<feature type="compositionally biased region" description="Acidic residues" evidence="13">
    <location>
        <begin position="2719"/>
        <end position="2731"/>
    </location>
</feature>
<feature type="domain" description="Cadherin" evidence="14">
    <location>
        <begin position="2410"/>
        <end position="2514"/>
    </location>
</feature>
<dbReference type="InterPro" id="IPR013320">
    <property type="entry name" value="ConA-like_dom_sf"/>
</dbReference>
<feature type="domain" description="Cadherin" evidence="14">
    <location>
        <begin position="2216"/>
        <end position="2313"/>
    </location>
</feature>
<evidence type="ECO:0000256" key="10">
    <source>
        <dbReference type="ARBA" id="ARBA00022989"/>
    </source>
</evidence>
<dbReference type="NCBIfam" id="TIGR01376">
    <property type="entry name" value="POMP_repeat"/>
    <property type="match status" value="1"/>
</dbReference>
<dbReference type="Gene3D" id="2.60.40.10">
    <property type="entry name" value="Immunoglobulins"/>
    <property type="match status" value="1"/>
</dbReference>
<evidence type="ECO:0000256" key="11">
    <source>
        <dbReference type="ARBA" id="ARBA00023136"/>
    </source>
</evidence>
<dbReference type="InterPro" id="IPR018765">
    <property type="entry name" value="DUF2341"/>
</dbReference>
<name>A0A517NY14_9BACT</name>
<evidence type="ECO:0000256" key="7">
    <source>
        <dbReference type="ARBA" id="ARBA00022737"/>
    </source>
</evidence>
<proteinExistence type="predicted"/>
<dbReference type="Gene3D" id="2.60.40.60">
    <property type="entry name" value="Cadherins"/>
    <property type="match status" value="6"/>
</dbReference>
<reference evidence="15 16" key="1">
    <citation type="submission" date="2019-02" db="EMBL/GenBank/DDBJ databases">
        <title>Deep-cultivation of Planctomycetes and their phenomic and genomic characterization uncovers novel biology.</title>
        <authorList>
            <person name="Wiegand S."/>
            <person name="Jogler M."/>
            <person name="Boedeker C."/>
            <person name="Pinto D."/>
            <person name="Vollmers J."/>
            <person name="Rivas-Marin E."/>
            <person name="Kohn T."/>
            <person name="Peeters S.H."/>
            <person name="Heuer A."/>
            <person name="Rast P."/>
            <person name="Oberbeckmann S."/>
            <person name="Bunk B."/>
            <person name="Jeske O."/>
            <person name="Meyerdierks A."/>
            <person name="Storesund J.E."/>
            <person name="Kallscheuer N."/>
            <person name="Luecker S."/>
            <person name="Lage O.M."/>
            <person name="Pohl T."/>
            <person name="Merkel B.J."/>
            <person name="Hornburger P."/>
            <person name="Mueller R.-W."/>
            <person name="Bruemmer F."/>
            <person name="Labrenz M."/>
            <person name="Spormann A.M."/>
            <person name="Op den Camp H."/>
            <person name="Overmann J."/>
            <person name="Amann R."/>
            <person name="Jetten M.S.M."/>
            <person name="Mascher T."/>
            <person name="Medema M.H."/>
            <person name="Devos D.P."/>
            <person name="Kaster A.-K."/>
            <person name="Ovreas L."/>
            <person name="Rohde M."/>
            <person name="Galperin M.Y."/>
            <person name="Jogler C."/>
        </authorList>
    </citation>
    <scope>NUCLEOTIDE SEQUENCE [LARGE SCALE GENOMIC DNA]</scope>
    <source>
        <strain evidence="15 16">K23_9</strain>
    </source>
</reference>
<dbReference type="PANTHER" id="PTHR24025">
    <property type="entry name" value="DESMOGLEIN FAMILY MEMBER"/>
    <property type="match status" value="1"/>
</dbReference>
<evidence type="ECO:0000313" key="15">
    <source>
        <dbReference type="EMBL" id="QDT12015.1"/>
    </source>
</evidence>
<dbReference type="InterPro" id="IPR025592">
    <property type="entry name" value="DUF4347"/>
</dbReference>
<dbReference type="GO" id="GO:0007156">
    <property type="term" value="P:homophilic cell adhesion via plasma membrane adhesion molecules"/>
    <property type="evidence" value="ECO:0007669"/>
    <property type="project" value="InterPro"/>
</dbReference>
<dbReference type="SUPFAM" id="SSF49299">
    <property type="entry name" value="PKD domain"/>
    <property type="match status" value="1"/>
</dbReference>
<dbReference type="PROSITE" id="PS50268">
    <property type="entry name" value="CADHERIN_2"/>
    <property type="match status" value="4"/>
</dbReference>
<keyword evidence="16" id="KW-1185">Reference proteome</keyword>
<dbReference type="Pfam" id="PF14252">
    <property type="entry name" value="DUF4347"/>
    <property type="match status" value="1"/>
</dbReference>
<dbReference type="Gene3D" id="2.120.10.30">
    <property type="entry name" value="TolB, C-terminal domain"/>
    <property type="match status" value="1"/>
</dbReference>
<dbReference type="InterPro" id="IPR015919">
    <property type="entry name" value="Cadherin-like_sf"/>
</dbReference>
<sequence length="2936" mass="306083">MRNGLEDYWQRLRLVVDKGWSCVNGPEFSGRETVREVRGTQMSQLEPRILFSATPIDPSLLMGDSQNPVMVEQAEIETQESSSSSTTTTDQTQTTRDLVVIDSKVPDLQQLLDDLSHSRPDSAVFVLGPDVDGVDQISAILESHQDIDSLHIVSHAENGAVRLGNTWLGESNLPGYAGQIAAWQNSLTSDADVLFYGCDLASDSSGQGFIDSISVLTGADVAASTDDTGHAKYEANWELEYSTGSIDTATVFSSQFTEEWLGKLATISVTTFDDEDNGTGLVSLREAIGMASAGDTIDLHSIGAGTFALQLDTLDISDDLTIEGLGAGSTIINGNGLGKRIFHLQNTSVVNISMLTIQAGHENNGGGIFVDNDSTLNLTDARLTGNTSDKGGAIHVHGAANLNRVLFDANHASADGGAIHFHDSNGGSLTNVTFSGNSAISDGGAIWTDSAITIVNSTLTLNHAAEAGGIFNDSGTVNLSNTLIAGNTATSANNDVLGDFASDGFNLIETVGEATGFGSDLTGVSANLGLLTDNGGQFYTHALLTGSAAINAGTTGGPATDARGISRNAAPDIGAFELQATLTSVPEFRVNQTTANTQETSAANRGSQQAVAIAADGSYTIVWSSLNQDSDGWGVYARRFDSAGNALTGEIQVAQSTVNHQKWARVDSADDGSFVVTWTQTNAVNVPLDVYARRFGANGVALDDEFVVNTTTASEQANSSIAVDSAGDFIIVWAGNGTGDNGGVFYRRFDRDGIAVDAVEVLVNRDDLDDEAEPSVAMNEAGQFVVAWESLGEIYIRHFDATGSPTHDDVRVDNNLAAASNPDVEIDSTGRSVVVYRTNGAFGGVGAGVWGKAYNHDGTERHTFFEVSDQSFSSDNTSPSIAMDSDGKFVVVYHGDDDGDGSGSSVKVRSYDADAGALTDAVQVNATSGSDQQMASVAMIDMENFVVVWSGDGNQAGQVDPSGVFARQFHFESPVIDLDANDSSGVGGGDFAVSFTDGGAPVLIADSDATISDSDSTHLESLVVTITDRQDGGDEQLASDTTGTNITASYSAGELTLTGNDTIANYQQVLRSITYDNDAFPATGTTRTITFVANDGYVDSNLGTTTLTIAAAVNQAPTAVAGGPYSIGEGDDLDLDASGSSDSDGTIASYEWDLDNDGNFGEPGEAVGVAPNVSWTTLQSFGIDDDGVHVIGLRVTDDNGQTTDTTVSLTVVDVAPDIVVTGSGAATVGSAYTLNLSATDAGDDSISGWIVNWGDGTTTTYGAVSSAEHIYSGGAGQTVNVLVSAINEEGTFHQTQSFVTSSAGNPNDAVYRIDPTTGNYEVASGSVFGGVQLNDPGEAVVGPDGMLYVGSFGTNTIEKFDPVDGTALGTFVSDTDLDQVGGLAFGPDGNLYVASYANGEIHRYDGSTGARVDAAGSAFISGLSGPIDLLFHSDGFLYVSNHGSGTIQRFDASTGTVDPAGNFVESGLLNGPEFMAFGPNGYLYVASYNNDSVYRFDSAGANVDGAGAYISGGGLDGPVGLSFGPDGLMYVGSENSDVIRRYDVSGGTAVFVDDYVSNAAITENRFLTFQPGHQVALSAPANSTPVSVDDLYTVDEDTTLDSNDTWFDGDWSYRRTLSFDNQGQSENLAGFPVLVSLEASNIDYTKTKDGGEDLRFVDGDGNLLAHDIELWNESGTSYVWVNVPQIDQGSSTDFVWMYYGNAAAVDSQDASGVWSAGYDAVYHLHDDELDSTDNSNDGSNSGSTNTTGQFGDAQRFDGVSDVVTLGSNASLDNTFDGGGTISVWINPTDWGENGLGRILDKSSGTTPSPGGWSLQVEDGDESLIFEHGFGSSAGRWRVEDFSITLNQWQQVTVVYDSSNPTVAPTIYVNGVAKNLTQSSVPSGAMVSDAGIDLAIGNYAAGTNRTFNGSIDEVRISTGSRSADWVAAQYLASAGGFTTVGFEQSKAGVLGNDVDLDGNTLTATLVSGPSNSQAFNLASDGSFTYTATNNFSGEDTFVYRANDGASDSALTTVTITVNATNDAPTDITLSNASLSENADGATIGTVGAVDPDSGDTHTWSVSDSRFEVVGTTLKLKAGETLDRESEATVSLTITATDQAGTGIAYDEAFTITVDNVNETPTDITLTNSSVDENDDGATIGTVGVVEPDAGDTHAWSVSDSRFEIVGTTLKLKTGETLDKESEATVSLTITATDQGGTGIAYDEVFTITVDNINESPTDITLSSSSVDENDDGATIGTVGAVDPDSGDTHIWSVSDTRFEIVGTTLKLKAGETLDRESEATVSLTITATDQGGTGIAYDEAFTITVDNVNESPTDITLSNSSVSEHDDGAAIGTLEASDPDAADTHAWTVDDIRFEIVGGTLRLKSGETLDAGTEPTVSLNVTATDQAGAGIAFSKVFTVTVDEINDAPTVAVSNVTATIGEGASTTSSTKVADISVTDDSEGTNDLSLSGADAAMFEIKASGTELHLRQGVTLDFEGNPSLDVTVNVDDSAVGANPDDSQSISITVTDENDAPTDIDLSNQAVTENDAGAAIGTLTAMDQDAGDTHVWQVDDSRFEVVGNQLQLKAGQFLDADSEPTVDLLVTVTDQLGLGEQYTETFTITVGNVNESPVSVSDSYRIRAGETLNGTSVLANDIDPESDAMTAVELVSTSNGTLVLAADGTFTYTPADGFVGTDVFVYEATDGSLASDLTTVTIEVTFVAPLPTSVDTDADTESERTDKDNDDDSDEEDGDQELGLKSNSGEFVGDGGNDDEETRDRRPAPLPIETLGADETGFGQQHSADGSILDAVSQQFDSFHAESQRSEGSGDVTNDVMKSSLGRTIASVINADHALMIAPGLMWNELDEQMEFVESQIQGDLIIVGAAGAAASSFTVGLVTLALRTGFLASGLLAQMPAWKSLDPLLVMQGLGGTGDEESLEEVMQNRIETLDNEEQNAQNA</sequence>
<feature type="region of interest" description="Disordered" evidence="13">
    <location>
        <begin position="1729"/>
        <end position="1753"/>
    </location>
</feature>
<dbReference type="Proteomes" id="UP000319817">
    <property type="component" value="Chromosome"/>
</dbReference>
<keyword evidence="10" id="KW-1133">Transmembrane helix</keyword>
<dbReference type="NCBIfam" id="NF012211">
    <property type="entry name" value="tand_rpt_95"/>
    <property type="match status" value="2"/>
</dbReference>
<dbReference type="Pfam" id="PF17963">
    <property type="entry name" value="Big_9"/>
    <property type="match status" value="2"/>
</dbReference>
<dbReference type="SUPFAM" id="SSF49899">
    <property type="entry name" value="Concanavalin A-like lectins/glucanases"/>
    <property type="match status" value="1"/>
</dbReference>
<dbReference type="InterPro" id="IPR011050">
    <property type="entry name" value="Pectin_lyase_fold/virulence"/>
</dbReference>
<dbReference type="InterPro" id="IPR011042">
    <property type="entry name" value="6-blade_b-propeller_TolB-like"/>
</dbReference>
<dbReference type="InterPro" id="IPR053786">
    <property type="entry name" value="LEPRxLL_CS"/>
</dbReference>
<dbReference type="GO" id="GO:0009279">
    <property type="term" value="C:cell outer membrane"/>
    <property type="evidence" value="ECO:0007669"/>
    <property type="project" value="UniProtKB-SubCell"/>
</dbReference>
<keyword evidence="7" id="KW-0677">Repeat</keyword>
<dbReference type="SUPFAM" id="SSF49313">
    <property type="entry name" value="Cadherin-like"/>
    <property type="match status" value="3"/>
</dbReference>
<dbReference type="Gene3D" id="2.60.40.2810">
    <property type="match status" value="2"/>
</dbReference>
<dbReference type="GO" id="GO:0005911">
    <property type="term" value="C:cell-cell junction"/>
    <property type="evidence" value="ECO:0007669"/>
    <property type="project" value="TreeGrafter"/>
</dbReference>
<evidence type="ECO:0000256" key="2">
    <source>
        <dbReference type="ARBA" id="ARBA00004442"/>
    </source>
</evidence>
<feature type="region of interest" description="Disordered" evidence="13">
    <location>
        <begin position="74"/>
        <end position="95"/>
    </location>
</feature>
<evidence type="ECO:0000256" key="5">
    <source>
        <dbReference type="ARBA" id="ARBA00022692"/>
    </source>
</evidence>
<dbReference type="InterPro" id="IPR002126">
    <property type="entry name" value="Cadherin-like_dom"/>
</dbReference>
<dbReference type="EMBL" id="CP036526">
    <property type="protein sequence ID" value="QDT12015.1"/>
    <property type="molecule type" value="Genomic_DNA"/>
</dbReference>
<dbReference type="GO" id="GO:0005576">
    <property type="term" value="C:extracellular region"/>
    <property type="evidence" value="ECO:0007669"/>
    <property type="project" value="UniProtKB-SubCell"/>
</dbReference>
<dbReference type="RefSeq" id="WP_419189151.1">
    <property type="nucleotide sequence ID" value="NZ_CP036526.1"/>
</dbReference>
<dbReference type="Pfam" id="PF00028">
    <property type="entry name" value="Cadherin"/>
    <property type="match status" value="1"/>
</dbReference>
<feature type="domain" description="Cadherin" evidence="14">
    <location>
        <begin position="2161"/>
        <end position="2217"/>
    </location>
</feature>
<evidence type="ECO:0000256" key="3">
    <source>
        <dbReference type="ARBA" id="ARBA00004613"/>
    </source>
</evidence>
<dbReference type="InterPro" id="IPR059226">
    <property type="entry name" value="Choice_anch_Q_dom"/>
</dbReference>
<keyword evidence="6" id="KW-0732">Signal</keyword>
<keyword evidence="9" id="KW-0130">Cell adhesion</keyword>
<dbReference type="SMART" id="SM00112">
    <property type="entry name" value="CA"/>
    <property type="match status" value="6"/>
</dbReference>
<dbReference type="InterPro" id="IPR035986">
    <property type="entry name" value="PKD_dom_sf"/>
</dbReference>
<protein>
    <submittedName>
        <fullName evidence="15">Cadherin domain protein</fullName>
    </submittedName>
</protein>
<dbReference type="PANTHER" id="PTHR24025:SF23">
    <property type="entry name" value="NEURAL-CADHERIN"/>
    <property type="match status" value="1"/>
</dbReference>
<evidence type="ECO:0000313" key="16">
    <source>
        <dbReference type="Proteomes" id="UP000319817"/>
    </source>
</evidence>
<feature type="region of interest" description="Disordered" evidence="13">
    <location>
        <begin position="2703"/>
        <end position="2778"/>
    </location>
</feature>
<dbReference type="GO" id="GO:0005509">
    <property type="term" value="F:calcium ion binding"/>
    <property type="evidence" value="ECO:0007669"/>
    <property type="project" value="InterPro"/>
</dbReference>
<dbReference type="CDD" id="cd05819">
    <property type="entry name" value="NHL"/>
    <property type="match status" value="1"/>
</dbReference>
<keyword evidence="8" id="KW-0106">Calcium</keyword>
<dbReference type="NCBIfam" id="NF041518">
    <property type="entry name" value="choice_anch_Q"/>
    <property type="match status" value="1"/>
</dbReference>
<feature type="compositionally biased region" description="Low complexity" evidence="13">
    <location>
        <begin position="79"/>
        <end position="95"/>
    </location>
</feature>
<evidence type="ECO:0000256" key="8">
    <source>
        <dbReference type="ARBA" id="ARBA00022837"/>
    </source>
</evidence>
<organism evidence="15 16">
    <name type="scientific">Stieleria marina</name>
    <dbReference type="NCBI Taxonomy" id="1930275"/>
    <lineage>
        <taxon>Bacteria</taxon>
        <taxon>Pseudomonadati</taxon>
        <taxon>Planctomycetota</taxon>
        <taxon>Planctomycetia</taxon>
        <taxon>Pirellulales</taxon>
        <taxon>Pirellulaceae</taxon>
        <taxon>Stieleria</taxon>
    </lineage>
</organism>
<feature type="domain" description="Cadherin" evidence="14">
    <location>
        <begin position="2025"/>
        <end position="2121"/>
    </location>
</feature>
<dbReference type="InterPro" id="IPR003368">
    <property type="entry name" value="POMP_repeat"/>
</dbReference>
<keyword evidence="11" id="KW-0472">Membrane</keyword>
<feature type="compositionally biased region" description="Low complexity" evidence="13">
    <location>
        <begin position="1732"/>
        <end position="1748"/>
    </location>
</feature>
<dbReference type="InterPro" id="IPR013783">
    <property type="entry name" value="Ig-like_fold"/>
</dbReference>
<dbReference type="NCBIfam" id="NF012209">
    <property type="entry name" value="LEPR-8K"/>
    <property type="match status" value="1"/>
</dbReference>
<dbReference type="CDD" id="cd11304">
    <property type="entry name" value="Cadherin_repeat"/>
    <property type="match status" value="6"/>
</dbReference>
<keyword evidence="12" id="KW-0998">Cell outer membrane</keyword>
<evidence type="ECO:0000256" key="13">
    <source>
        <dbReference type="SAM" id="MobiDB-lite"/>
    </source>
</evidence>
<dbReference type="SUPFAM" id="SSF51126">
    <property type="entry name" value="Pectin lyase-like"/>
    <property type="match status" value="1"/>
</dbReference>
<dbReference type="Pfam" id="PF13385">
    <property type="entry name" value="Laminin_G_3"/>
    <property type="match status" value="1"/>
</dbReference>
<dbReference type="SUPFAM" id="SSF101898">
    <property type="entry name" value="NHL repeat"/>
    <property type="match status" value="1"/>
</dbReference>
<evidence type="ECO:0000256" key="12">
    <source>
        <dbReference type="ARBA" id="ARBA00023237"/>
    </source>
</evidence>
<dbReference type="InterPro" id="IPR006626">
    <property type="entry name" value="PbH1"/>
</dbReference>
<dbReference type="Pfam" id="PF18911">
    <property type="entry name" value="PKD_4"/>
    <property type="match status" value="1"/>
</dbReference>
<keyword evidence="5" id="KW-0812">Transmembrane</keyword>